<proteinExistence type="predicted"/>
<gene>
    <name evidence="7" type="ORF">ABID39_001029</name>
</gene>
<dbReference type="InterPro" id="IPR029063">
    <property type="entry name" value="SAM-dependent_MTases_sf"/>
</dbReference>
<keyword evidence="3" id="KW-0808">Transferase</keyword>
<name>A0ABV2FP46_9HYPH</name>
<dbReference type="Pfam" id="PF01555">
    <property type="entry name" value="N6_N4_Mtase"/>
    <property type="match status" value="1"/>
</dbReference>
<evidence type="ECO:0000313" key="8">
    <source>
        <dbReference type="Proteomes" id="UP001549112"/>
    </source>
</evidence>
<dbReference type="Gene3D" id="3.40.50.150">
    <property type="entry name" value="Vaccinia Virus protein VP39"/>
    <property type="match status" value="1"/>
</dbReference>
<dbReference type="GO" id="GO:0008168">
    <property type="term" value="F:methyltransferase activity"/>
    <property type="evidence" value="ECO:0007669"/>
    <property type="project" value="UniProtKB-KW"/>
</dbReference>
<protein>
    <recommendedName>
        <fullName evidence="1">site-specific DNA-methyltransferase (adenine-specific)</fullName>
        <ecNumber evidence="1">2.1.1.72</ecNumber>
    </recommendedName>
</protein>
<evidence type="ECO:0000256" key="4">
    <source>
        <dbReference type="ARBA" id="ARBA00047942"/>
    </source>
</evidence>
<keyword evidence="2 7" id="KW-0489">Methyltransferase</keyword>
<dbReference type="SUPFAM" id="SSF53335">
    <property type="entry name" value="S-adenosyl-L-methionine-dependent methyltransferases"/>
    <property type="match status" value="1"/>
</dbReference>
<accession>A0ABV2FP46</accession>
<keyword evidence="8" id="KW-1185">Reference proteome</keyword>
<dbReference type="InterPro" id="IPR002941">
    <property type="entry name" value="DNA_methylase_N4/N6"/>
</dbReference>
<evidence type="ECO:0000256" key="1">
    <source>
        <dbReference type="ARBA" id="ARBA00011900"/>
    </source>
</evidence>
<comment type="caution">
    <text evidence="7">The sequence shown here is derived from an EMBL/GenBank/DDBJ whole genome shotgun (WGS) entry which is preliminary data.</text>
</comment>
<dbReference type="Proteomes" id="UP001549112">
    <property type="component" value="Unassembled WGS sequence"/>
</dbReference>
<evidence type="ECO:0000259" key="6">
    <source>
        <dbReference type="Pfam" id="PF01555"/>
    </source>
</evidence>
<evidence type="ECO:0000313" key="7">
    <source>
        <dbReference type="EMBL" id="MET3560335.1"/>
    </source>
</evidence>
<evidence type="ECO:0000256" key="2">
    <source>
        <dbReference type="ARBA" id="ARBA00022603"/>
    </source>
</evidence>
<feature type="region of interest" description="Disordered" evidence="5">
    <location>
        <begin position="57"/>
        <end position="78"/>
    </location>
</feature>
<dbReference type="EMBL" id="JBEPLT010000009">
    <property type="protein sequence ID" value="MET3560335.1"/>
    <property type="molecule type" value="Genomic_DNA"/>
</dbReference>
<organism evidence="7 8">
    <name type="scientific">Bartonella japonica</name>
    <dbReference type="NCBI Taxonomy" id="357761"/>
    <lineage>
        <taxon>Bacteria</taxon>
        <taxon>Pseudomonadati</taxon>
        <taxon>Pseudomonadota</taxon>
        <taxon>Alphaproteobacteria</taxon>
        <taxon>Hyphomicrobiales</taxon>
        <taxon>Bartonellaceae</taxon>
        <taxon>Bartonella</taxon>
    </lineage>
</organism>
<evidence type="ECO:0000256" key="5">
    <source>
        <dbReference type="SAM" id="MobiDB-lite"/>
    </source>
</evidence>
<comment type="catalytic activity">
    <reaction evidence="4">
        <text>a 2'-deoxyadenosine in DNA + S-adenosyl-L-methionine = an N(6)-methyl-2'-deoxyadenosine in DNA + S-adenosyl-L-homocysteine + H(+)</text>
        <dbReference type="Rhea" id="RHEA:15197"/>
        <dbReference type="Rhea" id="RHEA-COMP:12418"/>
        <dbReference type="Rhea" id="RHEA-COMP:12419"/>
        <dbReference type="ChEBI" id="CHEBI:15378"/>
        <dbReference type="ChEBI" id="CHEBI:57856"/>
        <dbReference type="ChEBI" id="CHEBI:59789"/>
        <dbReference type="ChEBI" id="CHEBI:90615"/>
        <dbReference type="ChEBI" id="CHEBI:90616"/>
        <dbReference type="EC" id="2.1.1.72"/>
    </reaction>
</comment>
<dbReference type="EC" id="2.1.1.72" evidence="1"/>
<feature type="domain" description="DNA methylase N-4/N-6" evidence="6">
    <location>
        <begin position="3"/>
        <end position="63"/>
    </location>
</feature>
<evidence type="ECO:0000256" key="3">
    <source>
        <dbReference type="ARBA" id="ARBA00022679"/>
    </source>
</evidence>
<reference evidence="7 8" key="1">
    <citation type="submission" date="2024-06" db="EMBL/GenBank/DDBJ databases">
        <title>Genomic Encyclopedia of Type Strains, Phase IV (KMG-IV): sequencing the most valuable type-strain genomes for metagenomic binning, comparative biology and taxonomic classification.</title>
        <authorList>
            <person name="Goeker M."/>
        </authorList>
    </citation>
    <scope>NUCLEOTIDE SEQUENCE [LARGE SCALE GENOMIC DNA]</scope>
    <source>
        <strain evidence="7 8">DSM 23650</strain>
    </source>
</reference>
<sequence>MRKLCDEVFGKENFVAQLVWEKVHTRKNSAKYFSVSHEYIICYAKHKENFKRNLLPRQDSSAYKNPDNHPKGPWKADPITAHKPYAAIIQLQSRMVLC</sequence>
<dbReference type="GO" id="GO:0032259">
    <property type="term" value="P:methylation"/>
    <property type="evidence" value="ECO:0007669"/>
    <property type="project" value="UniProtKB-KW"/>
</dbReference>